<evidence type="ECO:0000259" key="9">
    <source>
        <dbReference type="Pfam" id="PF17961"/>
    </source>
</evidence>
<keyword evidence="3" id="KW-0964">Secreted</keyword>
<evidence type="ECO:0008006" key="12">
    <source>
        <dbReference type="Google" id="ProtNLM"/>
    </source>
</evidence>
<name>A0A4R5NTT3_LENBU</name>
<dbReference type="CDD" id="cd00222">
    <property type="entry name" value="CollagenBindB"/>
    <property type="match status" value="1"/>
</dbReference>
<dbReference type="GO" id="GO:0005518">
    <property type="term" value="F:collagen binding"/>
    <property type="evidence" value="ECO:0007669"/>
    <property type="project" value="InterPro"/>
</dbReference>
<dbReference type="InterPro" id="IPR008966">
    <property type="entry name" value="Adhesion_dom_sf"/>
</dbReference>
<evidence type="ECO:0000256" key="6">
    <source>
        <dbReference type="SAM" id="SignalP"/>
    </source>
</evidence>
<evidence type="ECO:0000259" key="8">
    <source>
        <dbReference type="Pfam" id="PF05738"/>
    </source>
</evidence>
<evidence type="ECO:0000256" key="4">
    <source>
        <dbReference type="ARBA" id="ARBA00022729"/>
    </source>
</evidence>
<evidence type="ECO:0000313" key="10">
    <source>
        <dbReference type="EMBL" id="TDG80920.1"/>
    </source>
</evidence>
<dbReference type="Gene3D" id="2.60.40.1140">
    <property type="entry name" value="Collagen-binding surface protein Cna, B-type domain"/>
    <property type="match status" value="2"/>
</dbReference>
<dbReference type="GO" id="GO:0007155">
    <property type="term" value="P:cell adhesion"/>
    <property type="evidence" value="ECO:0007669"/>
    <property type="project" value="InterPro"/>
</dbReference>
<gene>
    <name evidence="10" type="ORF">C5L32_002311</name>
</gene>
<evidence type="ECO:0000256" key="3">
    <source>
        <dbReference type="ARBA" id="ARBA00022525"/>
    </source>
</evidence>
<dbReference type="InterPro" id="IPR041171">
    <property type="entry name" value="SDR_Ig"/>
</dbReference>
<dbReference type="InterPro" id="IPR008456">
    <property type="entry name" value="Collagen-bd_dom"/>
</dbReference>
<dbReference type="Proteomes" id="UP000295181">
    <property type="component" value="Unassembled WGS sequence"/>
</dbReference>
<dbReference type="SUPFAM" id="SSF49478">
    <property type="entry name" value="Cna protein B-type domain"/>
    <property type="match status" value="2"/>
</dbReference>
<dbReference type="Pfam" id="PF17961">
    <property type="entry name" value="Big_8"/>
    <property type="match status" value="1"/>
</dbReference>
<evidence type="ECO:0000256" key="2">
    <source>
        <dbReference type="ARBA" id="ARBA00022512"/>
    </source>
</evidence>
<dbReference type="SUPFAM" id="SSF49401">
    <property type="entry name" value="Bacterial adhesins"/>
    <property type="match status" value="2"/>
</dbReference>
<feature type="signal peptide" evidence="6">
    <location>
        <begin position="1"/>
        <end position="33"/>
    </location>
</feature>
<proteinExistence type="predicted"/>
<feature type="domain" description="CNA-B" evidence="8">
    <location>
        <begin position="446"/>
        <end position="535"/>
    </location>
</feature>
<accession>A0A4R5NTT3</accession>
<dbReference type="Gene3D" id="2.60.40.1280">
    <property type="match status" value="1"/>
</dbReference>
<keyword evidence="2" id="KW-0134">Cell wall</keyword>
<evidence type="ECO:0000256" key="1">
    <source>
        <dbReference type="ARBA" id="ARBA00004168"/>
    </source>
</evidence>
<dbReference type="AlphaFoldDB" id="A0A4R5NTT3"/>
<comment type="subcellular location">
    <subcellularLocation>
        <location evidence="1">Secreted</location>
        <location evidence="1">Cell wall</location>
        <topology evidence="1">Peptidoglycan-anchor</topology>
    </subcellularLocation>
</comment>
<feature type="domain" description="CNA-B" evidence="8">
    <location>
        <begin position="342"/>
        <end position="416"/>
    </location>
</feature>
<dbReference type="Pfam" id="PF05737">
    <property type="entry name" value="Collagen_bind"/>
    <property type="match status" value="1"/>
</dbReference>
<keyword evidence="5" id="KW-0572">Peptidoglycan-anchor</keyword>
<comment type="caution">
    <text evidence="10">The sequence shown here is derived from an EMBL/GenBank/DDBJ whole genome shotgun (WGS) entry which is preliminary data.</text>
</comment>
<dbReference type="InterPro" id="IPR011252">
    <property type="entry name" value="Fibrogen-bd_dom1"/>
</dbReference>
<evidence type="ECO:0000259" key="7">
    <source>
        <dbReference type="Pfam" id="PF05737"/>
    </source>
</evidence>
<reference evidence="10 11" key="1">
    <citation type="journal article" date="2019" name="Appl. Microbiol. Biotechnol.">
        <title>Uncovering carbohydrate metabolism through a genotype-phenotype association study of 56 lactic acid bacteria genomes.</title>
        <authorList>
            <person name="Buron-Moles G."/>
            <person name="Chailyan A."/>
            <person name="Dolejs I."/>
            <person name="Forster J."/>
            <person name="Miks M.H."/>
        </authorList>
    </citation>
    <scope>NUCLEOTIDE SEQUENCE [LARGE SCALE GENOMIC DNA]</scope>
    <source>
        <strain evidence="10 11">ATCC 4005</strain>
    </source>
</reference>
<keyword evidence="4 6" id="KW-0732">Signal</keyword>
<evidence type="ECO:0000256" key="5">
    <source>
        <dbReference type="ARBA" id="ARBA00023088"/>
    </source>
</evidence>
<dbReference type="InterPro" id="IPR008454">
    <property type="entry name" value="Collagen-bd_Cna-like_B-typ_dom"/>
</dbReference>
<feature type="domain" description="Collagen binding" evidence="7">
    <location>
        <begin position="196"/>
        <end position="289"/>
    </location>
</feature>
<sequence>MMSCSFHKLHNFVVAHFKLLSIIAIFLCTFASAAAVSDSASAADIDSTITGLSATSAKEDGATVLPAVSQQWYAGPVHTLDYDFKIADGTTVNNGDTATVTLPTGATFRTPEKFDIKSSNTNETVGQFVANPKATTGQITFSNAAYWAKYNTNRHGSLEFSVTGTRAFTPSYPVNVFLAKNGWGINETVRPNGTLAQVNWQVLVNPNNRQLNNVQVEDTLGNTTAQTFDPKSVTVTDNAGGQTIAASHYTITPTDSGFTFQWNGTLDKAINIMYHSDISNDNEYSLYGTELDLPNTASITASDITTAAAGTPVTTSNTKTVVLTMGKGSATGDHTDATTSLTVKKVWQDVPDGVTTPAVTAKLYADGKDTGKTVTLNEANSYQAQFNGLAKFAKDGHAISYTVNEASVPEGYKSDPDGNKPQAPDSNGVVTLTNVYQKKPQCFTYVHVIKTWKNVPFWKCTPRVHVTLYQNGVPYRFRTLSYFDCYRTTFRYLPQYDSQGNQFVYTVAEDYVPFGYKTKTPGQQTPDANNNVNLINVYNKRHHHFIPCWGW</sequence>
<organism evidence="10 11">
    <name type="scientific">Lentilactobacillus buchneri DSM 20057</name>
    <dbReference type="NCBI Taxonomy" id="1423728"/>
    <lineage>
        <taxon>Bacteria</taxon>
        <taxon>Bacillati</taxon>
        <taxon>Bacillota</taxon>
        <taxon>Bacilli</taxon>
        <taxon>Lactobacillales</taxon>
        <taxon>Lactobacillaceae</taxon>
        <taxon>Lentilactobacillus</taxon>
    </lineage>
</organism>
<protein>
    <recommendedName>
        <fullName evidence="12">Collagen binding domain-containing protein</fullName>
    </recommendedName>
</protein>
<dbReference type="Pfam" id="PF05738">
    <property type="entry name" value="Cna_B"/>
    <property type="match status" value="2"/>
</dbReference>
<evidence type="ECO:0000313" key="11">
    <source>
        <dbReference type="Proteomes" id="UP000295181"/>
    </source>
</evidence>
<feature type="domain" description="SDR-like Ig" evidence="9">
    <location>
        <begin position="80"/>
        <end position="162"/>
    </location>
</feature>
<dbReference type="EMBL" id="PUFP01000012">
    <property type="protein sequence ID" value="TDG80920.1"/>
    <property type="molecule type" value="Genomic_DNA"/>
</dbReference>
<feature type="chain" id="PRO_5039217045" description="Collagen binding domain-containing protein" evidence="6">
    <location>
        <begin position="34"/>
        <end position="551"/>
    </location>
</feature>